<feature type="region of interest" description="Disordered" evidence="2">
    <location>
        <begin position="211"/>
        <end position="264"/>
    </location>
</feature>
<keyword evidence="6" id="KW-1185">Reference proteome</keyword>
<feature type="compositionally biased region" description="Basic and acidic residues" evidence="2">
    <location>
        <begin position="227"/>
        <end position="244"/>
    </location>
</feature>
<dbReference type="InterPro" id="IPR004360">
    <property type="entry name" value="Glyas_Fos-R_dOase_dom"/>
</dbReference>
<dbReference type="EMBL" id="JABMIG020000013">
    <property type="protein sequence ID" value="KAL3803544.1"/>
    <property type="molecule type" value="Genomic_DNA"/>
</dbReference>
<dbReference type="Pfam" id="PF06945">
    <property type="entry name" value="DUF1289"/>
    <property type="match status" value="1"/>
</dbReference>
<dbReference type="InterPro" id="IPR050383">
    <property type="entry name" value="GlyoxalaseI/FosfomycinResist"/>
</dbReference>
<dbReference type="InterPro" id="IPR037523">
    <property type="entry name" value="VOC_core"/>
</dbReference>
<dbReference type="AlphaFoldDB" id="A0ABD3QT66"/>
<feature type="region of interest" description="Disordered" evidence="2">
    <location>
        <begin position="34"/>
        <end position="59"/>
    </location>
</feature>
<feature type="chain" id="PRO_5044888483" description="VOC domain-containing protein" evidence="3">
    <location>
        <begin position="23"/>
        <end position="351"/>
    </location>
</feature>
<dbReference type="Gene3D" id="3.10.180.10">
    <property type="entry name" value="2,3-Dihydroxybiphenyl 1,2-Dioxygenase, domain 1"/>
    <property type="match status" value="1"/>
</dbReference>
<evidence type="ECO:0000256" key="1">
    <source>
        <dbReference type="ARBA" id="ARBA00010363"/>
    </source>
</evidence>
<comment type="similarity">
    <text evidence="1">Belongs to the glyoxalase I family.</text>
</comment>
<keyword evidence="3" id="KW-0732">Signal</keyword>
<dbReference type="InterPro" id="IPR029068">
    <property type="entry name" value="Glyas_Bleomycin-R_OHBP_Dase"/>
</dbReference>
<name>A0ABD3QT66_9STRA</name>
<dbReference type="InterPro" id="IPR010710">
    <property type="entry name" value="DUF1289"/>
</dbReference>
<organism evidence="5 6">
    <name type="scientific">Cyclotella cryptica</name>
    <dbReference type="NCBI Taxonomy" id="29204"/>
    <lineage>
        <taxon>Eukaryota</taxon>
        <taxon>Sar</taxon>
        <taxon>Stramenopiles</taxon>
        <taxon>Ochrophyta</taxon>
        <taxon>Bacillariophyta</taxon>
        <taxon>Coscinodiscophyceae</taxon>
        <taxon>Thalassiosirophycidae</taxon>
        <taxon>Stephanodiscales</taxon>
        <taxon>Stephanodiscaceae</taxon>
        <taxon>Cyclotella</taxon>
    </lineage>
</organism>
<dbReference type="Proteomes" id="UP001516023">
    <property type="component" value="Unassembled WGS sequence"/>
</dbReference>
<dbReference type="PANTHER" id="PTHR21366">
    <property type="entry name" value="GLYOXALASE FAMILY PROTEIN"/>
    <property type="match status" value="1"/>
</dbReference>
<dbReference type="SUPFAM" id="SSF54593">
    <property type="entry name" value="Glyoxalase/Bleomycin resistance protein/Dihydroxybiphenyl dioxygenase"/>
    <property type="match status" value="1"/>
</dbReference>
<evidence type="ECO:0000259" key="4">
    <source>
        <dbReference type="PROSITE" id="PS51819"/>
    </source>
</evidence>
<protein>
    <recommendedName>
        <fullName evidence="4">VOC domain-containing protein</fullName>
    </recommendedName>
</protein>
<dbReference type="PROSITE" id="PS51819">
    <property type="entry name" value="VOC"/>
    <property type="match status" value="1"/>
</dbReference>
<feature type="compositionally biased region" description="Polar residues" evidence="2">
    <location>
        <begin position="34"/>
        <end position="58"/>
    </location>
</feature>
<proteinExistence type="inferred from homology"/>
<sequence>MFNSVFFLAYGILSFFVCSASAFLPINNKMQPPGSSVTMAQQQEDALSSSSSQKSNGPPFQLQRIDHVVIRCANFAPMFDFYHRILGCTVDEPTQDHLNRFGGALTHLRAGNCYIDLLAYDPDHLSNDGRNAITRFHAGGQGIASGVMEDVQFSSDTSTMDHLCLRVEPFDEQRMLEYLEKENVSIAASGGDRLGADGVGKSIYVRDPEGNVIELKGPPNAGPGRNTGDDAKSEEKHISAEKKTVGGNKSMSSDNAPLAEANEESDVPATPCIRICRYNASFHNGQVCIGCYREAYEIQSWQSMTALEKSMTLLDAIDRCEDNNNTFDGAISKDELIQQYKHWERLSRRTS</sequence>
<evidence type="ECO:0000256" key="2">
    <source>
        <dbReference type="SAM" id="MobiDB-lite"/>
    </source>
</evidence>
<evidence type="ECO:0000313" key="5">
    <source>
        <dbReference type="EMBL" id="KAL3803544.1"/>
    </source>
</evidence>
<gene>
    <name evidence="5" type="ORF">HJC23_014092</name>
</gene>
<accession>A0ABD3QT66</accession>
<dbReference type="Pfam" id="PF00903">
    <property type="entry name" value="Glyoxalase"/>
    <property type="match status" value="1"/>
</dbReference>
<evidence type="ECO:0000313" key="6">
    <source>
        <dbReference type="Proteomes" id="UP001516023"/>
    </source>
</evidence>
<dbReference type="PANTHER" id="PTHR21366:SF14">
    <property type="entry name" value="GLYOXALASE DOMAIN-CONTAINING PROTEIN 5"/>
    <property type="match status" value="1"/>
</dbReference>
<reference evidence="5 6" key="1">
    <citation type="journal article" date="2020" name="G3 (Bethesda)">
        <title>Improved Reference Genome for Cyclotella cryptica CCMP332, a Model for Cell Wall Morphogenesis, Salinity Adaptation, and Lipid Production in Diatoms (Bacillariophyta).</title>
        <authorList>
            <person name="Roberts W.R."/>
            <person name="Downey K.M."/>
            <person name="Ruck E.C."/>
            <person name="Traller J.C."/>
            <person name="Alverson A.J."/>
        </authorList>
    </citation>
    <scope>NUCLEOTIDE SEQUENCE [LARGE SCALE GENOMIC DNA]</scope>
    <source>
        <strain evidence="5 6">CCMP332</strain>
    </source>
</reference>
<feature type="domain" description="VOC" evidence="4">
    <location>
        <begin position="64"/>
        <end position="218"/>
    </location>
</feature>
<feature type="signal peptide" evidence="3">
    <location>
        <begin position="1"/>
        <end position="22"/>
    </location>
</feature>
<comment type="caution">
    <text evidence="5">The sequence shown here is derived from an EMBL/GenBank/DDBJ whole genome shotgun (WGS) entry which is preliminary data.</text>
</comment>
<evidence type="ECO:0000256" key="3">
    <source>
        <dbReference type="SAM" id="SignalP"/>
    </source>
</evidence>